<dbReference type="Gene3D" id="3.40.630.30">
    <property type="match status" value="1"/>
</dbReference>
<dbReference type="SUPFAM" id="SSF55729">
    <property type="entry name" value="Acyl-CoA N-acyltransferases (Nat)"/>
    <property type="match status" value="1"/>
</dbReference>
<dbReference type="InParanoid" id="Q75F30"/>
<feature type="domain" description="N-acetyltransferase" evidence="3">
    <location>
        <begin position="6"/>
        <end position="159"/>
    </location>
</feature>
<dbReference type="FunCoup" id="Q75F30">
    <property type="interactions" value="62"/>
</dbReference>
<protein>
    <submittedName>
        <fullName evidence="4">AAL102Cp</fullName>
    </submittedName>
</protein>
<evidence type="ECO:0000313" key="4">
    <source>
        <dbReference type="EMBL" id="AAS50264.1"/>
    </source>
</evidence>
<dbReference type="PANTHER" id="PTHR42919">
    <property type="entry name" value="N-ALPHA-ACETYLTRANSFERASE"/>
    <property type="match status" value="1"/>
</dbReference>
<gene>
    <name evidence="4" type="ORF">AGOS_AAL102C</name>
</gene>
<dbReference type="InterPro" id="IPR000182">
    <property type="entry name" value="GNAT_dom"/>
</dbReference>
<dbReference type="Pfam" id="PF00583">
    <property type="entry name" value="Acetyltransf_1"/>
    <property type="match status" value="1"/>
</dbReference>
<dbReference type="Proteomes" id="UP000000591">
    <property type="component" value="Chromosome I"/>
</dbReference>
<evidence type="ECO:0000256" key="2">
    <source>
        <dbReference type="ARBA" id="ARBA00023315"/>
    </source>
</evidence>
<keyword evidence="5" id="KW-1185">Reference proteome</keyword>
<dbReference type="eggNOG" id="KOG3138">
    <property type="taxonomic scope" value="Eukaryota"/>
</dbReference>
<dbReference type="HOGENOM" id="CLU_013985_5_3_1"/>
<dbReference type="GO" id="GO:0007064">
    <property type="term" value="P:mitotic sister chromatid cohesion"/>
    <property type="evidence" value="ECO:0000318"/>
    <property type="project" value="GO_Central"/>
</dbReference>
<proteinExistence type="predicted"/>
<dbReference type="InterPro" id="IPR051556">
    <property type="entry name" value="N-term/lysine_N-AcTrnsfr"/>
</dbReference>
<dbReference type="PROSITE" id="PS51186">
    <property type="entry name" value="GNAT"/>
    <property type="match status" value="1"/>
</dbReference>
<dbReference type="OMA" id="RCKKETH"/>
<dbReference type="EMBL" id="AE016814">
    <property type="protein sequence ID" value="AAS50264.1"/>
    <property type="molecule type" value="Genomic_DNA"/>
</dbReference>
<reference evidence="5" key="2">
    <citation type="journal article" date="2013" name="G3 (Bethesda)">
        <title>Genomes of Ashbya fungi isolated from insects reveal four mating-type loci, numerous translocations, lack of transposons, and distinct gene duplications.</title>
        <authorList>
            <person name="Dietrich F.S."/>
            <person name="Voegeli S."/>
            <person name="Kuo S."/>
            <person name="Philippsen P."/>
        </authorList>
    </citation>
    <scope>GENOME REANNOTATION</scope>
    <source>
        <strain evidence="5">ATCC 10895 / CBS 109.51 / FGSC 9923 / NRRL Y-1056</strain>
    </source>
</reference>
<organism evidence="4 5">
    <name type="scientific">Eremothecium gossypii (strain ATCC 10895 / CBS 109.51 / FGSC 9923 / NRRL Y-1056)</name>
    <name type="common">Yeast</name>
    <name type="synonym">Ashbya gossypii</name>
    <dbReference type="NCBI Taxonomy" id="284811"/>
    <lineage>
        <taxon>Eukaryota</taxon>
        <taxon>Fungi</taxon>
        <taxon>Dikarya</taxon>
        <taxon>Ascomycota</taxon>
        <taxon>Saccharomycotina</taxon>
        <taxon>Saccharomycetes</taxon>
        <taxon>Saccharomycetales</taxon>
        <taxon>Saccharomycetaceae</taxon>
        <taxon>Eremothecium</taxon>
    </lineage>
</organism>
<dbReference type="GO" id="GO:0031415">
    <property type="term" value="C:NatA complex"/>
    <property type="evidence" value="ECO:0000318"/>
    <property type="project" value="GO_Central"/>
</dbReference>
<keyword evidence="2" id="KW-0012">Acyltransferase</keyword>
<dbReference type="InterPro" id="IPR016181">
    <property type="entry name" value="Acyl_CoA_acyltransferase"/>
</dbReference>
<accession>Q75F30</accession>
<sequence length="159" mass="17584">MSRELVTVDEVYPTAVGTFDVIVKKSSQKEYSDEFGKELFSSKKDDKSTLYSQLAFYGEVAVGAVKARIQDMRGHSAVVIDTLAVLEAYRGKGVGTKLLDYVEKETKPFQPRAIYVTVAASATGELQWYQSHGFELLGDKSGSCENGSQAERNLVKWLV</sequence>
<dbReference type="GO" id="GO:0016747">
    <property type="term" value="F:acyltransferase activity, transferring groups other than amino-acyl groups"/>
    <property type="evidence" value="ECO:0007669"/>
    <property type="project" value="InterPro"/>
</dbReference>
<dbReference type="OrthoDB" id="47374at2759"/>
<dbReference type="RefSeq" id="NP_982440.1">
    <property type="nucleotide sequence ID" value="NM_207793.1"/>
</dbReference>
<evidence type="ECO:0000259" key="3">
    <source>
        <dbReference type="PROSITE" id="PS51186"/>
    </source>
</evidence>
<name>Q75F30_EREGS</name>
<dbReference type="PANTHER" id="PTHR42919:SF8">
    <property type="entry name" value="N-ALPHA-ACETYLTRANSFERASE 50"/>
    <property type="match status" value="1"/>
</dbReference>
<dbReference type="AlphaFoldDB" id="Q75F30"/>
<keyword evidence="1" id="KW-0808">Transferase</keyword>
<evidence type="ECO:0000256" key="1">
    <source>
        <dbReference type="ARBA" id="ARBA00022679"/>
    </source>
</evidence>
<dbReference type="CDD" id="cd04301">
    <property type="entry name" value="NAT_SF"/>
    <property type="match status" value="1"/>
</dbReference>
<dbReference type="KEGG" id="ago:AGOS_AAL102C"/>
<dbReference type="GeneID" id="4618579"/>
<dbReference type="STRING" id="284811.Q75F30"/>
<evidence type="ECO:0000313" key="5">
    <source>
        <dbReference type="Proteomes" id="UP000000591"/>
    </source>
</evidence>
<reference evidence="4 5" key="1">
    <citation type="journal article" date="2004" name="Science">
        <title>The Ashbya gossypii genome as a tool for mapping the ancient Saccharomyces cerevisiae genome.</title>
        <authorList>
            <person name="Dietrich F.S."/>
            <person name="Voegeli S."/>
            <person name="Brachat S."/>
            <person name="Lerch A."/>
            <person name="Gates K."/>
            <person name="Steiner S."/>
            <person name="Mohr C."/>
            <person name="Pohlmann R."/>
            <person name="Luedi P."/>
            <person name="Choi S."/>
            <person name="Wing R.A."/>
            <person name="Flavier A."/>
            <person name="Gaffney T.D."/>
            <person name="Philippsen P."/>
        </authorList>
    </citation>
    <scope>NUCLEOTIDE SEQUENCE [LARGE SCALE GENOMIC DNA]</scope>
    <source>
        <strain evidence="5">ATCC 10895 / CBS 109.51 / FGSC 9923 / NRRL Y-1056</strain>
    </source>
</reference>